<proteinExistence type="predicted"/>
<accession>A0A2X0K3G3</accession>
<keyword evidence="1" id="KW-0418">Kinase</keyword>
<protein>
    <recommendedName>
        <fullName evidence="2">Histidine kinase/HSP90-like ATPase domain-containing protein</fullName>
    </recommendedName>
</protein>
<feature type="domain" description="Histidine kinase/HSP90-like ATPase" evidence="2">
    <location>
        <begin position="27"/>
        <end position="143"/>
    </location>
</feature>
<evidence type="ECO:0000313" key="4">
    <source>
        <dbReference type="Proteomes" id="UP000248889"/>
    </source>
</evidence>
<evidence type="ECO:0000259" key="2">
    <source>
        <dbReference type="Pfam" id="PF13581"/>
    </source>
</evidence>
<keyword evidence="4" id="KW-1185">Reference proteome</keyword>
<organism evidence="3 4">
    <name type="scientific">Streptacidiphilus pinicola</name>
    <dbReference type="NCBI Taxonomy" id="2219663"/>
    <lineage>
        <taxon>Bacteria</taxon>
        <taxon>Bacillati</taxon>
        <taxon>Actinomycetota</taxon>
        <taxon>Actinomycetes</taxon>
        <taxon>Kitasatosporales</taxon>
        <taxon>Streptomycetaceae</taxon>
        <taxon>Streptacidiphilus</taxon>
    </lineage>
</organism>
<dbReference type="InterPro" id="IPR036890">
    <property type="entry name" value="HATPase_C_sf"/>
</dbReference>
<dbReference type="Pfam" id="PF13581">
    <property type="entry name" value="HATPase_c_2"/>
    <property type="match status" value="1"/>
</dbReference>
<keyword evidence="1" id="KW-0808">Transferase</keyword>
<dbReference type="Proteomes" id="UP000248889">
    <property type="component" value="Unassembled WGS sequence"/>
</dbReference>
<dbReference type="Gene3D" id="3.30.565.10">
    <property type="entry name" value="Histidine kinase-like ATPase, C-terminal domain"/>
    <property type="match status" value="1"/>
</dbReference>
<dbReference type="EMBL" id="QKYN01000077">
    <property type="protein sequence ID" value="RAG83805.1"/>
    <property type="molecule type" value="Genomic_DNA"/>
</dbReference>
<name>A0A2X0K3G3_9ACTN</name>
<dbReference type="GO" id="GO:0004674">
    <property type="term" value="F:protein serine/threonine kinase activity"/>
    <property type="evidence" value="ECO:0007669"/>
    <property type="project" value="UniProtKB-KW"/>
</dbReference>
<comment type="caution">
    <text evidence="3">The sequence shown here is derived from an EMBL/GenBank/DDBJ whole genome shotgun (WGS) entry which is preliminary data.</text>
</comment>
<evidence type="ECO:0000313" key="3">
    <source>
        <dbReference type="EMBL" id="RAG83805.1"/>
    </source>
</evidence>
<dbReference type="InterPro" id="IPR050267">
    <property type="entry name" value="Anti-sigma-factor_SerPK"/>
</dbReference>
<dbReference type="PANTHER" id="PTHR35526:SF3">
    <property type="entry name" value="ANTI-SIGMA-F FACTOR RSBW"/>
    <property type="match status" value="1"/>
</dbReference>
<dbReference type="PANTHER" id="PTHR35526">
    <property type="entry name" value="ANTI-SIGMA-F FACTOR RSBW-RELATED"/>
    <property type="match status" value="1"/>
</dbReference>
<keyword evidence="1" id="KW-0723">Serine/threonine-protein kinase</keyword>
<reference evidence="3 4" key="1">
    <citation type="submission" date="2018-06" db="EMBL/GenBank/DDBJ databases">
        <title>Streptacidiphilus pinicola sp. nov., isolated from pine grove soil.</title>
        <authorList>
            <person name="Roh S.G."/>
            <person name="Park S."/>
            <person name="Kim M.-K."/>
            <person name="Yun B.-R."/>
            <person name="Park J."/>
            <person name="Kim M.J."/>
            <person name="Kim Y.S."/>
            <person name="Kim S.B."/>
        </authorList>
    </citation>
    <scope>NUCLEOTIDE SEQUENCE [LARGE SCALE GENOMIC DNA]</scope>
    <source>
        <strain evidence="3 4">MMS16-CNU450</strain>
    </source>
</reference>
<dbReference type="InterPro" id="IPR003594">
    <property type="entry name" value="HATPase_dom"/>
</dbReference>
<evidence type="ECO:0000256" key="1">
    <source>
        <dbReference type="ARBA" id="ARBA00022527"/>
    </source>
</evidence>
<dbReference type="SUPFAM" id="SSF55874">
    <property type="entry name" value="ATPase domain of HSP90 chaperone/DNA topoisomerase II/histidine kinase"/>
    <property type="match status" value="1"/>
</dbReference>
<dbReference type="RefSeq" id="WP_111502847.1">
    <property type="nucleotide sequence ID" value="NZ_QKYN01000077.1"/>
</dbReference>
<dbReference type="AlphaFoldDB" id="A0A2X0K3G3"/>
<gene>
    <name evidence="3" type="ORF">DN069_20415</name>
</gene>
<sequence>MTGLPSGQSVIVCRWNAGTVQPARLARLRLRPELLGLNLSEAVVDDVLLAASELVANATEHAAGPYELRLLTSGGEYVLECHDSSPDLPPIALHPVAPPEGTGQVRPGFDLMGERGRGLSLLSSLFQGCLSARRTPSGKAVFVVFGARLSG</sequence>
<dbReference type="CDD" id="cd16936">
    <property type="entry name" value="HATPase_RsbW-like"/>
    <property type="match status" value="1"/>
</dbReference>